<dbReference type="Gene3D" id="3.40.30.10">
    <property type="entry name" value="Glutaredoxin"/>
    <property type="match status" value="1"/>
</dbReference>
<protein>
    <submittedName>
        <fullName evidence="8">Disulfide reductase TlpA-like family</fullName>
    </submittedName>
</protein>
<gene>
    <name evidence="8" type="ORF">NO2_0984</name>
</gene>
<dbReference type="InterPro" id="IPR017937">
    <property type="entry name" value="Thioredoxin_CS"/>
</dbReference>
<reference evidence="8 9" key="1">
    <citation type="journal article" date="2019" name="ISME J.">
        <title>Genome analyses of uncultured TG2/ZB3 bacteria in 'Margulisbacteria' specifically attached to ectosymbiotic spirochetes of protists in the termite gut.</title>
        <authorList>
            <person name="Utami Y.D."/>
            <person name="Kuwahara H."/>
            <person name="Igai K."/>
            <person name="Murakami T."/>
            <person name="Sugaya K."/>
            <person name="Morikawa T."/>
            <person name="Nagura Y."/>
            <person name="Yuki M."/>
            <person name="Deevong P."/>
            <person name="Inoue T."/>
            <person name="Kihara K."/>
            <person name="Lo N."/>
            <person name="Yamada A."/>
            <person name="Ohkuma M."/>
            <person name="Hongoh Y."/>
        </authorList>
    </citation>
    <scope>NUCLEOTIDE SEQUENCE [LARGE SCALE GENOMIC DNA]</scope>
    <source>
        <strain evidence="8">NkOx7-02</strain>
    </source>
</reference>
<evidence type="ECO:0000259" key="7">
    <source>
        <dbReference type="PROSITE" id="PS51352"/>
    </source>
</evidence>
<evidence type="ECO:0000256" key="1">
    <source>
        <dbReference type="ARBA" id="ARBA00004196"/>
    </source>
</evidence>
<evidence type="ECO:0000256" key="4">
    <source>
        <dbReference type="ARBA" id="ARBA00023157"/>
    </source>
</evidence>
<dbReference type="GO" id="GO:0016491">
    <property type="term" value="F:oxidoreductase activity"/>
    <property type="evidence" value="ECO:0007669"/>
    <property type="project" value="InterPro"/>
</dbReference>
<keyword evidence="6" id="KW-0732">Signal</keyword>
<dbReference type="PANTHER" id="PTHR42852:SF6">
    <property type="entry name" value="THIOL:DISULFIDE INTERCHANGE PROTEIN DSBE"/>
    <property type="match status" value="1"/>
</dbReference>
<keyword evidence="3" id="KW-0735">Signal-anchor</keyword>
<dbReference type="GO" id="GO:0030313">
    <property type="term" value="C:cell envelope"/>
    <property type="evidence" value="ECO:0007669"/>
    <property type="project" value="UniProtKB-SubCell"/>
</dbReference>
<evidence type="ECO:0000313" key="8">
    <source>
        <dbReference type="EMBL" id="GBR76442.1"/>
    </source>
</evidence>
<evidence type="ECO:0000313" key="9">
    <source>
        <dbReference type="Proteomes" id="UP000275925"/>
    </source>
</evidence>
<feature type="signal peptide" evidence="6">
    <location>
        <begin position="1"/>
        <end position="25"/>
    </location>
</feature>
<dbReference type="InterPro" id="IPR050553">
    <property type="entry name" value="Thioredoxin_ResA/DsbE_sf"/>
</dbReference>
<dbReference type="InterPro" id="IPR013766">
    <property type="entry name" value="Thioredoxin_domain"/>
</dbReference>
<evidence type="ECO:0000256" key="2">
    <source>
        <dbReference type="ARBA" id="ARBA00022748"/>
    </source>
</evidence>
<dbReference type="Pfam" id="PF00578">
    <property type="entry name" value="AhpC-TSA"/>
    <property type="match status" value="1"/>
</dbReference>
<keyword evidence="3" id="KW-0812">Transmembrane</keyword>
<name>A0A388TH26_9BACT</name>
<keyword evidence="4" id="KW-1015">Disulfide bond</keyword>
<keyword evidence="2" id="KW-0201">Cytochrome c-type biogenesis</keyword>
<dbReference type="PANTHER" id="PTHR42852">
    <property type="entry name" value="THIOL:DISULFIDE INTERCHANGE PROTEIN DSBE"/>
    <property type="match status" value="1"/>
</dbReference>
<evidence type="ECO:0000256" key="6">
    <source>
        <dbReference type="SAM" id="SignalP"/>
    </source>
</evidence>
<keyword evidence="5" id="KW-0676">Redox-active center</keyword>
<dbReference type="InterPro" id="IPR036249">
    <property type="entry name" value="Thioredoxin-like_sf"/>
</dbReference>
<dbReference type="SUPFAM" id="SSF52833">
    <property type="entry name" value="Thioredoxin-like"/>
    <property type="match status" value="1"/>
</dbReference>
<dbReference type="InterPro" id="IPR000866">
    <property type="entry name" value="AhpC/TSA"/>
</dbReference>
<dbReference type="GO" id="GO:0016209">
    <property type="term" value="F:antioxidant activity"/>
    <property type="evidence" value="ECO:0007669"/>
    <property type="project" value="InterPro"/>
</dbReference>
<dbReference type="Proteomes" id="UP000275925">
    <property type="component" value="Unassembled WGS sequence"/>
</dbReference>
<dbReference type="GO" id="GO:0017004">
    <property type="term" value="P:cytochrome complex assembly"/>
    <property type="evidence" value="ECO:0007669"/>
    <property type="project" value="UniProtKB-KW"/>
</dbReference>
<dbReference type="EMBL" id="BGZO01000028">
    <property type="protein sequence ID" value="GBR76442.1"/>
    <property type="molecule type" value="Genomic_DNA"/>
</dbReference>
<feature type="domain" description="Thioredoxin" evidence="7">
    <location>
        <begin position="43"/>
        <end position="183"/>
    </location>
</feature>
<organism evidence="8 9">
    <name type="scientific">Candidatus Termititenax persephonae</name>
    <dbReference type="NCBI Taxonomy" id="2218525"/>
    <lineage>
        <taxon>Bacteria</taxon>
        <taxon>Bacillati</taxon>
        <taxon>Candidatus Margulisiibacteriota</taxon>
        <taxon>Candidatus Termititenacia</taxon>
        <taxon>Candidatus Termititenacales</taxon>
        <taxon>Candidatus Termititenacaceae</taxon>
        <taxon>Candidatus Termititenax</taxon>
    </lineage>
</organism>
<comment type="subcellular location">
    <subcellularLocation>
        <location evidence="1">Cell envelope</location>
    </subcellularLocation>
</comment>
<dbReference type="CDD" id="cd02966">
    <property type="entry name" value="TlpA_like_family"/>
    <property type="match status" value="1"/>
</dbReference>
<proteinExistence type="predicted"/>
<dbReference type="PROSITE" id="PS00194">
    <property type="entry name" value="THIOREDOXIN_1"/>
    <property type="match status" value="1"/>
</dbReference>
<comment type="caution">
    <text evidence="8">The sequence shown here is derived from an EMBL/GenBank/DDBJ whole genome shotgun (WGS) entry which is preliminary data.</text>
</comment>
<evidence type="ECO:0000256" key="5">
    <source>
        <dbReference type="ARBA" id="ARBA00023284"/>
    </source>
</evidence>
<dbReference type="AlphaFoldDB" id="A0A388TH26"/>
<dbReference type="PROSITE" id="PS51352">
    <property type="entry name" value="THIOREDOXIN_2"/>
    <property type="match status" value="1"/>
</dbReference>
<keyword evidence="9" id="KW-1185">Reference proteome</keyword>
<evidence type="ECO:0000256" key="3">
    <source>
        <dbReference type="ARBA" id="ARBA00022968"/>
    </source>
</evidence>
<feature type="chain" id="PRO_5017299119" evidence="6">
    <location>
        <begin position="26"/>
        <end position="185"/>
    </location>
</feature>
<sequence length="185" mass="20321">MRKIFLIFCLIALSLAAGDKAVRNAAVVPEISQAFAAANVPILRQPSPAVDFTVSLADGGVLNLQDLSGQVVVLNFWASWCAPCRQEMPSMERLYQRLRPQGLAMLAINYQERPEDVRAFMTKNKLAFPAGLDSAGRLAALYGITAFPTTYIIDRQGRIVARVLGSMEWDTPEIIAALDALLRQK</sequence>
<accession>A0A388TH26</accession>